<dbReference type="PANTHER" id="PTHR34180">
    <property type="entry name" value="PEPTIDASE C45"/>
    <property type="match status" value="1"/>
</dbReference>
<gene>
    <name evidence="2" type="ORF">HNR05_002310</name>
</gene>
<accession>A0A7Z0EGJ9</accession>
<proteinExistence type="predicted"/>
<organism evidence="2 3">
    <name type="scientific">Glaciibacter psychrotolerans</name>
    <dbReference type="NCBI Taxonomy" id="670054"/>
    <lineage>
        <taxon>Bacteria</taxon>
        <taxon>Bacillati</taxon>
        <taxon>Actinomycetota</taxon>
        <taxon>Actinomycetes</taxon>
        <taxon>Micrococcales</taxon>
        <taxon>Microbacteriaceae</taxon>
        <taxon>Glaciibacter</taxon>
    </lineage>
</organism>
<evidence type="ECO:0000313" key="2">
    <source>
        <dbReference type="EMBL" id="NYJ20519.1"/>
    </source>
</evidence>
<comment type="caution">
    <text evidence="2">The sequence shown here is derived from an EMBL/GenBank/DDBJ whole genome shotgun (WGS) entry which is preliminary data.</text>
</comment>
<dbReference type="AlphaFoldDB" id="A0A7Z0EGJ9"/>
<keyword evidence="3" id="KW-1185">Reference proteome</keyword>
<feature type="domain" description="Peptidase C45 hydrolase" evidence="1">
    <location>
        <begin position="136"/>
        <end position="370"/>
    </location>
</feature>
<reference evidence="2 3" key="1">
    <citation type="submission" date="2020-07" db="EMBL/GenBank/DDBJ databases">
        <title>Sequencing the genomes of 1000 actinobacteria strains.</title>
        <authorList>
            <person name="Klenk H.-P."/>
        </authorList>
    </citation>
    <scope>NUCLEOTIDE SEQUENCE [LARGE SCALE GENOMIC DNA]</scope>
    <source>
        <strain evidence="2 3">LI1</strain>
    </source>
</reference>
<dbReference type="GO" id="GO:0016746">
    <property type="term" value="F:acyltransferase activity"/>
    <property type="evidence" value="ECO:0007669"/>
    <property type="project" value="UniProtKB-KW"/>
</dbReference>
<dbReference type="Gene3D" id="1.10.10.2120">
    <property type="match status" value="1"/>
</dbReference>
<dbReference type="Gene3D" id="3.60.60.10">
    <property type="entry name" value="Penicillin V Acylase, Chain A"/>
    <property type="match status" value="1"/>
</dbReference>
<keyword evidence="2" id="KW-0012">Acyltransferase</keyword>
<name>A0A7Z0EGJ9_9MICO</name>
<dbReference type="EMBL" id="JACCFM010000001">
    <property type="protein sequence ID" value="NYJ20519.1"/>
    <property type="molecule type" value="Genomic_DNA"/>
</dbReference>
<evidence type="ECO:0000259" key="1">
    <source>
        <dbReference type="Pfam" id="PF03417"/>
    </source>
</evidence>
<protein>
    <submittedName>
        <fullName evidence="2">Isopenicillin-N N-acyltransferase-like protein</fullName>
    </submittedName>
</protein>
<dbReference type="InterPro" id="IPR005079">
    <property type="entry name" value="Peptidase_C45_hydrolase"/>
</dbReference>
<dbReference type="InterPro" id="IPR047801">
    <property type="entry name" value="Peptidase_C45"/>
</dbReference>
<dbReference type="RefSeq" id="WP_179579122.1">
    <property type="nucleotide sequence ID" value="NZ_JACCFM010000001.1"/>
</dbReference>
<evidence type="ECO:0000313" key="3">
    <source>
        <dbReference type="Proteomes" id="UP000537260"/>
    </source>
</evidence>
<dbReference type="NCBIfam" id="NF040521">
    <property type="entry name" value="C45_proenzyme"/>
    <property type="match status" value="1"/>
</dbReference>
<dbReference type="Pfam" id="PF03417">
    <property type="entry name" value="AAT"/>
    <property type="match status" value="1"/>
</dbReference>
<dbReference type="Proteomes" id="UP000537260">
    <property type="component" value="Unassembled WGS sequence"/>
</dbReference>
<dbReference type="InterPro" id="IPR047794">
    <property type="entry name" value="C45_proenzyme-like"/>
</dbReference>
<sequence>MTDTIPLRPAAQMEGVPVLELRGSAFERGQQYGRQAKERILRSRAAYAEVYAHFARWDWDQVLAESALFVEPIRAFGPQYLEEMRGIAVGSGLDFLDVLALNLRTEILFAARAREPGASVPSVGECTAFADSGSADGQLLGQNWDWMPFAADTIVLIDAVPDDGPRWMTVVEAGLLAKFGMNSAGLAVTTNALVTSGDAGEPGVPYHVMLRALLDSTSADDAVATLSRATRSSSANYMIAARDGWAIDAESRPGGADRITWSTPRHAEPLLHANHFSDTVPFPADVTDVGLRVMPDSPHRLRRAADLSAGAAGPAARDLNWWKQSLADHEGFPDSLCCHPNPDSHPMDQGATVTGVIFDPAKSLVHLTIGPPCSSTWQVIDFSTAFESDLQ</sequence>
<dbReference type="PANTHER" id="PTHR34180:SF1">
    <property type="entry name" value="BETA-ALANYL-DOPAMINE_CARCININE HYDROLASE"/>
    <property type="match status" value="1"/>
</dbReference>
<keyword evidence="2" id="KW-0808">Transferase</keyword>